<feature type="domain" description="Glycosyltransferase RgtA/B/C/D-like" evidence="9">
    <location>
        <begin position="57"/>
        <end position="216"/>
    </location>
</feature>
<keyword evidence="5 8" id="KW-0812">Transmembrane</keyword>
<evidence type="ECO:0000313" key="11">
    <source>
        <dbReference type="Proteomes" id="UP000228503"/>
    </source>
</evidence>
<feature type="transmembrane region" description="Helical" evidence="8">
    <location>
        <begin position="369"/>
        <end position="391"/>
    </location>
</feature>
<dbReference type="InterPro" id="IPR038731">
    <property type="entry name" value="RgtA/B/C-like"/>
</dbReference>
<organism evidence="10 11">
    <name type="scientific">Candidatus Roizmanbacteria bacterium CG_4_10_14_0_2_um_filter_39_13</name>
    <dbReference type="NCBI Taxonomy" id="1974825"/>
    <lineage>
        <taxon>Bacteria</taxon>
        <taxon>Candidatus Roizmaniibacteriota</taxon>
    </lineage>
</organism>
<dbReference type="GO" id="GO:0016763">
    <property type="term" value="F:pentosyltransferase activity"/>
    <property type="evidence" value="ECO:0007669"/>
    <property type="project" value="TreeGrafter"/>
</dbReference>
<dbReference type="GO" id="GO:0005886">
    <property type="term" value="C:plasma membrane"/>
    <property type="evidence" value="ECO:0007669"/>
    <property type="project" value="UniProtKB-SubCell"/>
</dbReference>
<dbReference type="GO" id="GO:0009103">
    <property type="term" value="P:lipopolysaccharide biosynthetic process"/>
    <property type="evidence" value="ECO:0007669"/>
    <property type="project" value="UniProtKB-ARBA"/>
</dbReference>
<evidence type="ECO:0000256" key="8">
    <source>
        <dbReference type="SAM" id="Phobius"/>
    </source>
</evidence>
<feature type="transmembrane region" description="Helical" evidence="8">
    <location>
        <begin position="303"/>
        <end position="323"/>
    </location>
</feature>
<evidence type="ECO:0000259" key="9">
    <source>
        <dbReference type="Pfam" id="PF13231"/>
    </source>
</evidence>
<feature type="transmembrane region" description="Helical" evidence="8">
    <location>
        <begin position="106"/>
        <end position="123"/>
    </location>
</feature>
<keyword evidence="7 8" id="KW-0472">Membrane</keyword>
<keyword evidence="6 8" id="KW-1133">Transmembrane helix</keyword>
<feature type="transmembrane region" description="Helical" evidence="8">
    <location>
        <begin position="330"/>
        <end position="349"/>
    </location>
</feature>
<evidence type="ECO:0000256" key="5">
    <source>
        <dbReference type="ARBA" id="ARBA00022692"/>
    </source>
</evidence>
<dbReference type="InterPro" id="IPR050297">
    <property type="entry name" value="LipidA_mod_glycosyltrf_83"/>
</dbReference>
<dbReference type="AlphaFoldDB" id="A0A2M7TXD6"/>
<keyword evidence="2" id="KW-1003">Cell membrane</keyword>
<evidence type="ECO:0000256" key="6">
    <source>
        <dbReference type="ARBA" id="ARBA00022989"/>
    </source>
</evidence>
<evidence type="ECO:0000256" key="7">
    <source>
        <dbReference type="ARBA" id="ARBA00023136"/>
    </source>
</evidence>
<evidence type="ECO:0000256" key="2">
    <source>
        <dbReference type="ARBA" id="ARBA00022475"/>
    </source>
</evidence>
<gene>
    <name evidence="10" type="ORF">COY16_04200</name>
</gene>
<evidence type="ECO:0000256" key="3">
    <source>
        <dbReference type="ARBA" id="ARBA00022676"/>
    </source>
</evidence>
<dbReference type="PANTHER" id="PTHR33908:SF11">
    <property type="entry name" value="MEMBRANE PROTEIN"/>
    <property type="match status" value="1"/>
</dbReference>
<comment type="subcellular location">
    <subcellularLocation>
        <location evidence="1">Cell membrane</location>
        <topology evidence="1">Multi-pass membrane protein</topology>
    </subcellularLocation>
</comment>
<evidence type="ECO:0000256" key="4">
    <source>
        <dbReference type="ARBA" id="ARBA00022679"/>
    </source>
</evidence>
<dbReference type="Pfam" id="PF13231">
    <property type="entry name" value="PMT_2"/>
    <property type="match status" value="1"/>
</dbReference>
<feature type="transmembrane region" description="Helical" evidence="8">
    <location>
        <begin position="196"/>
        <end position="216"/>
    </location>
</feature>
<keyword evidence="3" id="KW-0328">Glycosyltransferase</keyword>
<proteinExistence type="predicted"/>
<feature type="transmembrane region" description="Helical" evidence="8">
    <location>
        <begin position="160"/>
        <end position="190"/>
    </location>
</feature>
<accession>A0A2M7TXD6</accession>
<evidence type="ECO:0000313" key="10">
    <source>
        <dbReference type="EMBL" id="PIZ62490.1"/>
    </source>
</evidence>
<feature type="transmembrane region" description="Helical" evidence="8">
    <location>
        <begin position="7"/>
        <end position="24"/>
    </location>
</feature>
<evidence type="ECO:0000256" key="1">
    <source>
        <dbReference type="ARBA" id="ARBA00004651"/>
    </source>
</evidence>
<protein>
    <recommendedName>
        <fullName evidence="9">Glycosyltransferase RgtA/B/C/D-like domain-containing protein</fullName>
    </recommendedName>
</protein>
<dbReference type="EMBL" id="PFOB01000054">
    <property type="protein sequence ID" value="PIZ62490.1"/>
    <property type="molecule type" value="Genomic_DNA"/>
</dbReference>
<feature type="transmembrane region" description="Helical" evidence="8">
    <location>
        <begin position="129"/>
        <end position="148"/>
    </location>
</feature>
<name>A0A2M7TXD6_9BACT</name>
<feature type="transmembrane region" description="Helical" evidence="8">
    <location>
        <begin position="262"/>
        <end position="283"/>
    </location>
</feature>
<comment type="caution">
    <text evidence="10">The sequence shown here is derived from an EMBL/GenBank/DDBJ whole genome shotgun (WGS) entry which is preliminary data.</text>
</comment>
<dbReference type="Proteomes" id="UP000228503">
    <property type="component" value="Unassembled WGS sequence"/>
</dbReference>
<dbReference type="PANTHER" id="PTHR33908">
    <property type="entry name" value="MANNOSYLTRANSFERASE YKCB-RELATED"/>
    <property type="match status" value="1"/>
</dbReference>
<sequence>MSFVRKYRTFILFLMAFVVRLISLNQSLWLDEATTAMAVKTYSYIDIITQFSPADFHPPLYYLVIKLWAEIFGYSEMALRMPSILFSLATGWMIYKVGLFMKDKTIGFWATAFFLFNPLIVYYSQEARMYSMVTFTVAASFYYFLRIIHTKEKNVNTKDFWLMNLFLVVSFYTFYASAYYIGSIWLYLFTQKKFKLAIYSIFVFILPLILISPLLYEQLQNSRVALTQVTNWSSVLGNVSLKNIVLIPIKFTSGRISFEPKIIYYALAGGWMMMVCGVTFIGFFVQMVKERLQIINDQRFRLVYFFVTPLIIGLIFSFFSPMLQYFRFQYLIIFMSLLLSYSLSSIPFFDTSTFRGAHDIVRKKISLLITPIVLSVVIFLGFCTWSLVYVLNPSFHREDWKSLAVQIEKEQAPIYMILSSSDPLKYYAPNKEVHSLKTFDVNRLSKEIIVIPYTADIHGINYSIILQDKYYMSESISFRQLTYERWDFNLTNEN</sequence>
<keyword evidence="4" id="KW-0808">Transferase</keyword>
<reference evidence="11" key="1">
    <citation type="submission" date="2017-09" db="EMBL/GenBank/DDBJ databases">
        <title>Depth-based differentiation of microbial function through sediment-hosted aquifers and enrichment of novel symbionts in the deep terrestrial subsurface.</title>
        <authorList>
            <person name="Probst A.J."/>
            <person name="Ladd B."/>
            <person name="Jarett J.K."/>
            <person name="Geller-Mcgrath D.E."/>
            <person name="Sieber C.M.K."/>
            <person name="Emerson J.B."/>
            <person name="Anantharaman K."/>
            <person name="Thomas B.C."/>
            <person name="Malmstrom R."/>
            <person name="Stieglmeier M."/>
            <person name="Klingl A."/>
            <person name="Woyke T."/>
            <person name="Ryan C.M."/>
            <person name="Banfield J.F."/>
        </authorList>
    </citation>
    <scope>NUCLEOTIDE SEQUENCE [LARGE SCALE GENOMIC DNA]</scope>
</reference>
<feature type="transmembrane region" description="Helical" evidence="8">
    <location>
        <begin position="77"/>
        <end position="94"/>
    </location>
</feature>